<sequence length="233" mass="25249">MATVLSVSGFYINIGSGNPSRSSAGEVLLPHSVRFSVITLKASDSLSFTVSLFRSCFSLWSRVSLCNLASDSRFSLKEKVCGLRTTTVDICRRSGGPKVCGLQEEDCRDLDFEVNSKETEEVWKCPKHPSKRRRNGVCPVCLKDRLVILCPDCANVRPCSCAAAAATTSSSSSSDGQPNLLRRSGSAGINFLRFSYARSFSGRKNPTATGKSKTPSFWSIVLPSSKSMREPGV</sequence>
<gene>
    <name evidence="1" type="ORF">DM860_014948</name>
</gene>
<dbReference type="PANTHER" id="PTHR34197:SF2">
    <property type="entry name" value="OS04G0591300 PROTEIN"/>
    <property type="match status" value="1"/>
</dbReference>
<protein>
    <submittedName>
        <fullName evidence="1">Uncharacterized protein</fullName>
    </submittedName>
</protein>
<accession>A0A328E6M9</accession>
<dbReference type="PANTHER" id="PTHR34197">
    <property type="entry name" value="OS04G0591300 PROTEIN"/>
    <property type="match status" value="1"/>
</dbReference>
<organism evidence="1 2">
    <name type="scientific">Cuscuta australis</name>
    <dbReference type="NCBI Taxonomy" id="267555"/>
    <lineage>
        <taxon>Eukaryota</taxon>
        <taxon>Viridiplantae</taxon>
        <taxon>Streptophyta</taxon>
        <taxon>Embryophyta</taxon>
        <taxon>Tracheophyta</taxon>
        <taxon>Spermatophyta</taxon>
        <taxon>Magnoliopsida</taxon>
        <taxon>eudicotyledons</taxon>
        <taxon>Gunneridae</taxon>
        <taxon>Pentapetalae</taxon>
        <taxon>asterids</taxon>
        <taxon>lamiids</taxon>
        <taxon>Solanales</taxon>
        <taxon>Convolvulaceae</taxon>
        <taxon>Cuscuteae</taxon>
        <taxon>Cuscuta</taxon>
        <taxon>Cuscuta subgen. Grammica</taxon>
        <taxon>Cuscuta sect. Cleistogrammica</taxon>
    </lineage>
</organism>
<keyword evidence="2" id="KW-1185">Reference proteome</keyword>
<comment type="caution">
    <text evidence="1">The sequence shown here is derived from an EMBL/GenBank/DDBJ whole genome shotgun (WGS) entry which is preliminary data.</text>
</comment>
<reference evidence="1 2" key="1">
    <citation type="submission" date="2018-06" db="EMBL/GenBank/DDBJ databases">
        <title>The Genome of Cuscuta australis (Dodder) Provides Insight into the Evolution of Plant Parasitism.</title>
        <authorList>
            <person name="Liu H."/>
        </authorList>
    </citation>
    <scope>NUCLEOTIDE SEQUENCE [LARGE SCALE GENOMIC DNA]</scope>
    <source>
        <strain evidence="2">cv. Yunnan</strain>
        <tissue evidence="1">Vines</tissue>
    </source>
</reference>
<dbReference type="AlphaFoldDB" id="A0A328E6M9"/>
<name>A0A328E6M9_9ASTE</name>
<evidence type="ECO:0000313" key="1">
    <source>
        <dbReference type="EMBL" id="RAL52121.1"/>
    </source>
</evidence>
<dbReference type="EMBL" id="NQVE01000040">
    <property type="protein sequence ID" value="RAL52121.1"/>
    <property type="molecule type" value="Genomic_DNA"/>
</dbReference>
<evidence type="ECO:0000313" key="2">
    <source>
        <dbReference type="Proteomes" id="UP000249390"/>
    </source>
</evidence>
<dbReference type="Proteomes" id="UP000249390">
    <property type="component" value="Unassembled WGS sequence"/>
</dbReference>
<proteinExistence type="predicted"/>